<dbReference type="SUPFAM" id="SSF117143">
    <property type="entry name" value="Flagellar hook protein flgE"/>
    <property type="match status" value="1"/>
</dbReference>
<dbReference type="Proteomes" id="UP000198885">
    <property type="component" value="Unassembled WGS sequence"/>
</dbReference>
<evidence type="ECO:0000259" key="8">
    <source>
        <dbReference type="Pfam" id="PF07559"/>
    </source>
</evidence>
<comment type="subcellular location">
    <subcellularLocation>
        <location evidence="1 5">Bacterial flagellum basal body</location>
    </subcellularLocation>
</comment>
<comment type="function">
    <text evidence="5">A flexible structure which links the flagellar filament to the drive apparatus in the basal body.</text>
</comment>
<evidence type="ECO:0000256" key="1">
    <source>
        <dbReference type="ARBA" id="ARBA00004117"/>
    </source>
</evidence>
<dbReference type="Pfam" id="PF07559">
    <property type="entry name" value="FlgE_D2"/>
    <property type="match status" value="1"/>
</dbReference>
<dbReference type="GO" id="GO:0071978">
    <property type="term" value="P:bacterial-type flagellum-dependent swarming motility"/>
    <property type="evidence" value="ECO:0007669"/>
    <property type="project" value="TreeGrafter"/>
</dbReference>
<dbReference type="EMBL" id="FOGU01000005">
    <property type="protein sequence ID" value="SES07099.1"/>
    <property type="molecule type" value="Genomic_DNA"/>
</dbReference>
<dbReference type="InterPro" id="IPR010930">
    <property type="entry name" value="Flg_bb/hook_C_dom"/>
</dbReference>
<dbReference type="PROSITE" id="PS00588">
    <property type="entry name" value="FLAGELLA_BB_ROD"/>
    <property type="match status" value="1"/>
</dbReference>
<dbReference type="AlphaFoldDB" id="A0A1H9UCL6"/>
<evidence type="ECO:0000259" key="7">
    <source>
        <dbReference type="Pfam" id="PF06429"/>
    </source>
</evidence>
<name>A0A1H9UCL6_9RHOB</name>
<dbReference type="InterPro" id="IPR011491">
    <property type="entry name" value="FlgE_D2"/>
</dbReference>
<proteinExistence type="inferred from homology"/>
<feature type="domain" description="Flagellar hook protein FlgE D2" evidence="8">
    <location>
        <begin position="194"/>
        <end position="312"/>
    </location>
</feature>
<sequence length="433" mass="45048">MTISSSLSAGVSGLNANATRLSSISDNIANSSTFGYRRSVTDFHSVVVGQQDSSRHIAGGVRTSTLRLIDEQGQLQSSSNATDIAVGGRGMLPVTSRAALDQPGTLPLSLMTTGSFRPNAEGLLITDSGMVLMGWPADPDGTIPQQPRDSAAGLQPVDVTRNQYAGNPTTEVTLGLNLPAGETRAGASGDPLEVSVEYFDTIGGSQALQVVFTPNVPGAGASNSWRMTIADSAQGGTVIADYTLNFDTAAAQGGTLDTVVDNLGAPYDPATGTVVITTATGDIEMSIGRPGDLEGLTQLASTFAPTALESNGSAVGILTGVEIDPDGIVNAIYDTGFSRPIYQVPVADVPNVNGLASEDNQTYRVTNESGPMYLWNAGNGPTGETMGYTREASTTDVARELTNLIETQRAYSSNAKIIQTVDEMLQETTNLKR</sequence>
<dbReference type="InterPro" id="IPR001444">
    <property type="entry name" value="Flag_bb_rod_N"/>
</dbReference>
<feature type="domain" description="Flagellar basal body rod protein N-terminal" evidence="6">
    <location>
        <begin position="9"/>
        <end position="37"/>
    </location>
</feature>
<dbReference type="InterPro" id="IPR019776">
    <property type="entry name" value="Flagellar_basal_body_rod_CS"/>
</dbReference>
<gene>
    <name evidence="9" type="ORF">SAMN04490244_105190</name>
</gene>
<dbReference type="NCBIfam" id="TIGR03506">
    <property type="entry name" value="FlgEFG_subfam"/>
    <property type="match status" value="1"/>
</dbReference>
<comment type="similarity">
    <text evidence="2 5">Belongs to the flagella basal body rod proteins family.</text>
</comment>
<keyword evidence="4 5" id="KW-0975">Bacterial flagellum</keyword>
<keyword evidence="9" id="KW-0969">Cilium</keyword>
<evidence type="ECO:0000256" key="3">
    <source>
        <dbReference type="ARBA" id="ARBA00019015"/>
    </source>
</evidence>
<dbReference type="PANTHER" id="PTHR30435">
    <property type="entry name" value="FLAGELLAR PROTEIN"/>
    <property type="match status" value="1"/>
</dbReference>
<dbReference type="GO" id="GO:0009425">
    <property type="term" value="C:bacterial-type flagellum basal body"/>
    <property type="evidence" value="ECO:0007669"/>
    <property type="project" value="UniProtKB-SubCell"/>
</dbReference>
<dbReference type="Pfam" id="PF06429">
    <property type="entry name" value="Flg_bbr_C"/>
    <property type="match status" value="1"/>
</dbReference>
<keyword evidence="10" id="KW-1185">Reference proteome</keyword>
<evidence type="ECO:0000313" key="9">
    <source>
        <dbReference type="EMBL" id="SES07099.1"/>
    </source>
</evidence>
<evidence type="ECO:0000256" key="5">
    <source>
        <dbReference type="RuleBase" id="RU362116"/>
    </source>
</evidence>
<dbReference type="Pfam" id="PF00460">
    <property type="entry name" value="Flg_bb_rod"/>
    <property type="match status" value="1"/>
</dbReference>
<feature type="domain" description="Flagellar basal-body/hook protein C-terminal" evidence="7">
    <location>
        <begin position="391"/>
        <end position="431"/>
    </location>
</feature>
<keyword evidence="9" id="KW-0966">Cell projection</keyword>
<evidence type="ECO:0000259" key="6">
    <source>
        <dbReference type="Pfam" id="PF00460"/>
    </source>
</evidence>
<dbReference type="Gene3D" id="2.60.98.20">
    <property type="entry name" value="Flagellar hook protein FlgE"/>
    <property type="match status" value="1"/>
</dbReference>
<accession>A0A1H9UCL6</accession>
<evidence type="ECO:0000256" key="2">
    <source>
        <dbReference type="ARBA" id="ARBA00009677"/>
    </source>
</evidence>
<reference evidence="9 10" key="1">
    <citation type="submission" date="2016-10" db="EMBL/GenBank/DDBJ databases">
        <authorList>
            <person name="de Groot N.N."/>
        </authorList>
    </citation>
    <scope>NUCLEOTIDE SEQUENCE [LARGE SCALE GENOMIC DNA]</scope>
    <source>
        <strain evidence="9 10">DSM 23042</strain>
    </source>
</reference>
<dbReference type="RefSeq" id="WP_092693089.1">
    <property type="nucleotide sequence ID" value="NZ_FOGU01000005.1"/>
</dbReference>
<dbReference type="InterPro" id="IPR037058">
    <property type="entry name" value="Falgellar_hook_FlgE_sf"/>
</dbReference>
<dbReference type="GO" id="GO:0009424">
    <property type="term" value="C:bacterial-type flagellum hook"/>
    <property type="evidence" value="ECO:0007669"/>
    <property type="project" value="TreeGrafter"/>
</dbReference>
<dbReference type="GO" id="GO:0005829">
    <property type="term" value="C:cytosol"/>
    <property type="evidence" value="ECO:0007669"/>
    <property type="project" value="TreeGrafter"/>
</dbReference>
<evidence type="ECO:0000256" key="4">
    <source>
        <dbReference type="ARBA" id="ARBA00023143"/>
    </source>
</evidence>
<organism evidence="9 10">
    <name type="scientific">Tranquillimonas rosea</name>
    <dbReference type="NCBI Taxonomy" id="641238"/>
    <lineage>
        <taxon>Bacteria</taxon>
        <taxon>Pseudomonadati</taxon>
        <taxon>Pseudomonadota</taxon>
        <taxon>Alphaproteobacteria</taxon>
        <taxon>Rhodobacterales</taxon>
        <taxon>Roseobacteraceae</taxon>
        <taxon>Tranquillimonas</taxon>
    </lineage>
</organism>
<dbReference type="OrthoDB" id="8372879at2"/>
<dbReference type="STRING" id="641238.SAMN04490244_105190"/>
<keyword evidence="9" id="KW-0282">Flagellum</keyword>
<protein>
    <recommendedName>
        <fullName evidence="3 5">Flagellar hook protein FlgE</fullName>
    </recommendedName>
</protein>
<dbReference type="InterPro" id="IPR037925">
    <property type="entry name" value="FlgE/F/G-like"/>
</dbReference>
<evidence type="ECO:0000313" key="10">
    <source>
        <dbReference type="Proteomes" id="UP000198885"/>
    </source>
</evidence>
<dbReference type="PANTHER" id="PTHR30435:SF1">
    <property type="entry name" value="FLAGELLAR HOOK PROTEIN FLGE"/>
    <property type="match status" value="1"/>
</dbReference>
<dbReference type="InterPro" id="IPR020013">
    <property type="entry name" value="Flagellar_FlgE/F/G"/>
</dbReference>